<dbReference type="EMBL" id="CAUYUJ010015736">
    <property type="protein sequence ID" value="CAK0857503.1"/>
    <property type="molecule type" value="Genomic_DNA"/>
</dbReference>
<feature type="non-terminal residue" evidence="1">
    <location>
        <position position="331"/>
    </location>
</feature>
<accession>A0ABN9UFI9</accession>
<reference evidence="1" key="1">
    <citation type="submission" date="2023-10" db="EMBL/GenBank/DDBJ databases">
        <authorList>
            <person name="Chen Y."/>
            <person name="Shah S."/>
            <person name="Dougan E. K."/>
            <person name="Thang M."/>
            <person name="Chan C."/>
        </authorList>
    </citation>
    <scope>NUCLEOTIDE SEQUENCE [LARGE SCALE GENOMIC DNA]</scope>
</reference>
<evidence type="ECO:0000313" key="2">
    <source>
        <dbReference type="Proteomes" id="UP001189429"/>
    </source>
</evidence>
<dbReference type="PANTHER" id="PTHR22684">
    <property type="entry name" value="NULP1-RELATED"/>
    <property type="match status" value="1"/>
</dbReference>
<dbReference type="Proteomes" id="UP001189429">
    <property type="component" value="Unassembled WGS sequence"/>
</dbReference>
<dbReference type="PANTHER" id="PTHR22684:SF0">
    <property type="entry name" value="RIBOSOME QUALITY CONTROL COMPLEX SUBUNIT TCF25"/>
    <property type="match status" value="1"/>
</dbReference>
<comment type="caution">
    <text evidence="1">The sequence shown here is derived from an EMBL/GenBank/DDBJ whole genome shotgun (WGS) entry which is preliminary data.</text>
</comment>
<evidence type="ECO:0008006" key="3">
    <source>
        <dbReference type="Google" id="ProtNLM"/>
    </source>
</evidence>
<dbReference type="Pfam" id="PF04910">
    <property type="entry name" value="Tcf25"/>
    <property type="match status" value="1"/>
</dbReference>
<keyword evidence="2" id="KW-1185">Reference proteome</keyword>
<gene>
    <name evidence="1" type="ORF">PCOR1329_LOCUS47607</name>
</gene>
<sequence length="331" mass="36560">MVAAFDEDGGCLFDFEDTAASRRSLEQVRECLRSQDPQQLQHFLQRSPFCVDGLLTLAEYFRSQNSPEQASILVRRAVYAIECNFHASFSPFSATGVGRASQRPRVRLRLSDDPSWPGWSWLRALWLHMQGLAGQGMHRTALEVCKLLLATTLPRDPLHVLIWFDYLCLRAKQHDALWRLAACAVPEYRLHGLEQEHLVSNLEMVLPNFAYSAALAAFLKGGRPPDPAGLNEVCVADVAAPPRAAQEAAEGGEAADAHARLMRALLYFPLALRPLLEEMGAKIHGPSPGGSASREAWSDLLARPPFSDAADFQHQRHGAAHGCLCAAYAKR</sequence>
<evidence type="ECO:0000313" key="1">
    <source>
        <dbReference type="EMBL" id="CAK0857503.1"/>
    </source>
</evidence>
<protein>
    <recommendedName>
        <fullName evidence="3">Nuclear pore complex protein Nup85</fullName>
    </recommendedName>
</protein>
<proteinExistence type="predicted"/>
<name>A0ABN9UFI9_9DINO</name>
<dbReference type="InterPro" id="IPR006994">
    <property type="entry name" value="TCF25/Rqc1"/>
</dbReference>
<organism evidence="1 2">
    <name type="scientific">Prorocentrum cordatum</name>
    <dbReference type="NCBI Taxonomy" id="2364126"/>
    <lineage>
        <taxon>Eukaryota</taxon>
        <taxon>Sar</taxon>
        <taxon>Alveolata</taxon>
        <taxon>Dinophyceae</taxon>
        <taxon>Prorocentrales</taxon>
        <taxon>Prorocentraceae</taxon>
        <taxon>Prorocentrum</taxon>
    </lineage>
</organism>